<reference evidence="1" key="1">
    <citation type="journal article" date="2022" name="Cell">
        <title>Design, construction, and in vivo augmentation of a complex gut microbiome.</title>
        <authorList>
            <person name="Cheng A.G."/>
            <person name="Ho P.Y."/>
            <person name="Aranda-Diaz A."/>
            <person name="Jain S."/>
            <person name="Yu F.B."/>
            <person name="Meng X."/>
            <person name="Wang M."/>
            <person name="Iakiviak M."/>
            <person name="Nagashima K."/>
            <person name="Zhao A."/>
            <person name="Murugkar P."/>
            <person name="Patil A."/>
            <person name="Atabakhsh K."/>
            <person name="Weakley A."/>
            <person name="Yan J."/>
            <person name="Brumbaugh A.R."/>
            <person name="Higginbottom S."/>
            <person name="Dimas A."/>
            <person name="Shiver A.L."/>
            <person name="Deutschbauer A."/>
            <person name="Neff N."/>
            <person name="Sonnenburg J.L."/>
            <person name="Huang K.C."/>
            <person name="Fischbach M.A."/>
        </authorList>
    </citation>
    <scope>NUCLEOTIDE SEQUENCE</scope>
    <source>
        <strain evidence="1">AP11</strain>
    </source>
</reference>
<gene>
    <name evidence="1" type="ORF">NQ491_07655</name>
</gene>
<accession>A0ABY5UWX3</accession>
<organism evidence="1 2">
    <name type="scientific">Alistipes ihumii AP11</name>
    <dbReference type="NCBI Taxonomy" id="1211813"/>
    <lineage>
        <taxon>Bacteria</taxon>
        <taxon>Pseudomonadati</taxon>
        <taxon>Bacteroidota</taxon>
        <taxon>Bacteroidia</taxon>
        <taxon>Bacteroidales</taxon>
        <taxon>Rikenellaceae</taxon>
        <taxon>Alistipes</taxon>
    </lineage>
</organism>
<protein>
    <submittedName>
        <fullName evidence="1">Plasmid mobilization relaxosome protein MobC</fullName>
    </submittedName>
</protein>
<sequence>MKERMRREHLDCMAQLKGIARNLNRLTKLAHAGGFASVVLSHGPIVSEIEDILIRLRHDR</sequence>
<evidence type="ECO:0000313" key="2">
    <source>
        <dbReference type="Proteomes" id="UP001059295"/>
    </source>
</evidence>
<dbReference type="GeneID" id="82891599"/>
<proteinExistence type="predicted"/>
<dbReference type="RefSeq" id="WP_019246774.1">
    <property type="nucleotide sequence ID" value="NZ_CAPH01000018.1"/>
</dbReference>
<keyword evidence="2" id="KW-1185">Reference proteome</keyword>
<name>A0ABY5UWX3_9BACT</name>
<evidence type="ECO:0000313" key="1">
    <source>
        <dbReference type="EMBL" id="UWN56532.1"/>
    </source>
</evidence>
<dbReference type="Proteomes" id="UP001059295">
    <property type="component" value="Chromosome"/>
</dbReference>
<dbReference type="EMBL" id="CP102294">
    <property type="protein sequence ID" value="UWN56532.1"/>
    <property type="molecule type" value="Genomic_DNA"/>
</dbReference>